<dbReference type="NCBIfam" id="TIGR02383">
    <property type="entry name" value="Hfq"/>
    <property type="match status" value="1"/>
</dbReference>
<dbReference type="PANTHER" id="PTHR34772">
    <property type="entry name" value="RNA-BINDING PROTEIN HFQ"/>
    <property type="match status" value="1"/>
</dbReference>
<dbReference type="OrthoDB" id="9799751at2"/>
<dbReference type="GO" id="GO:0045974">
    <property type="term" value="P:regulation of translation, ncRNA-mediated"/>
    <property type="evidence" value="ECO:0007669"/>
    <property type="project" value="TreeGrafter"/>
</dbReference>
<proteinExistence type="inferred from homology"/>
<evidence type="ECO:0000313" key="5">
    <source>
        <dbReference type="EMBL" id="SHJ41075.1"/>
    </source>
</evidence>
<dbReference type="SUPFAM" id="SSF50182">
    <property type="entry name" value="Sm-like ribonucleoproteins"/>
    <property type="match status" value="1"/>
</dbReference>
<dbReference type="EMBL" id="FRAD01000003">
    <property type="protein sequence ID" value="SHJ41075.1"/>
    <property type="molecule type" value="Genomic_DNA"/>
</dbReference>
<dbReference type="Pfam" id="PF17209">
    <property type="entry name" value="Hfq"/>
    <property type="match status" value="1"/>
</dbReference>
<reference evidence="5 6" key="1">
    <citation type="submission" date="2016-11" db="EMBL/GenBank/DDBJ databases">
        <authorList>
            <person name="Jaros S."/>
            <person name="Januszkiewicz K."/>
            <person name="Wedrychowicz H."/>
        </authorList>
    </citation>
    <scope>NUCLEOTIDE SEQUENCE [LARGE SCALE GENOMIC DNA]</scope>
    <source>
        <strain evidence="5 6">DSM 3090</strain>
    </source>
</reference>
<sequence length="81" mass="9169">MATKQINNLQDIFLNNARKSKLTVNIRLLNGFQLKGLVTGFDSYTVVLESNGEQIMIYKHGILSITPQKPILYNSQLSDKE</sequence>
<dbReference type="Gene3D" id="2.30.30.100">
    <property type="match status" value="1"/>
</dbReference>
<organism evidence="5 6">
    <name type="scientific">Hathewaya proteolytica DSM 3090</name>
    <dbReference type="NCBI Taxonomy" id="1121331"/>
    <lineage>
        <taxon>Bacteria</taxon>
        <taxon>Bacillati</taxon>
        <taxon>Bacillota</taxon>
        <taxon>Clostridia</taxon>
        <taxon>Eubacteriales</taxon>
        <taxon>Clostridiaceae</taxon>
        <taxon>Hathewaya</taxon>
    </lineage>
</organism>
<dbReference type="AlphaFoldDB" id="A0A1M6J2X4"/>
<dbReference type="GO" id="GO:0006355">
    <property type="term" value="P:regulation of DNA-templated transcription"/>
    <property type="evidence" value="ECO:0007669"/>
    <property type="project" value="InterPro"/>
</dbReference>
<evidence type="ECO:0000313" key="6">
    <source>
        <dbReference type="Proteomes" id="UP000183952"/>
    </source>
</evidence>
<dbReference type="InterPro" id="IPR010920">
    <property type="entry name" value="LSM_dom_sf"/>
</dbReference>
<comment type="function">
    <text evidence="3">RNA chaperone that binds small regulatory RNA (sRNAs) and mRNAs to facilitate mRNA translational regulation in response to envelope stress, environmental stress and changes in metabolite concentrations. Also binds with high specificity to tRNAs.</text>
</comment>
<evidence type="ECO:0000256" key="1">
    <source>
        <dbReference type="ARBA" id="ARBA00022884"/>
    </source>
</evidence>
<dbReference type="GO" id="GO:0003723">
    <property type="term" value="F:RNA binding"/>
    <property type="evidence" value="ECO:0007669"/>
    <property type="project" value="UniProtKB-UniRule"/>
</dbReference>
<keyword evidence="6" id="KW-1185">Reference proteome</keyword>
<comment type="subunit">
    <text evidence="3">Homohexamer.</text>
</comment>
<evidence type="ECO:0000256" key="3">
    <source>
        <dbReference type="HAMAP-Rule" id="MF_00436"/>
    </source>
</evidence>
<gene>
    <name evidence="3" type="primary">hfq</name>
    <name evidence="5" type="ORF">SAMN02745248_00024</name>
</gene>
<dbReference type="GO" id="GO:0043487">
    <property type="term" value="P:regulation of RNA stability"/>
    <property type="evidence" value="ECO:0007669"/>
    <property type="project" value="TreeGrafter"/>
</dbReference>
<accession>A0A1M6J2X4</accession>
<protein>
    <recommendedName>
        <fullName evidence="3">RNA-binding protein Hfq</fullName>
    </recommendedName>
</protein>
<dbReference type="Proteomes" id="UP000183952">
    <property type="component" value="Unassembled WGS sequence"/>
</dbReference>
<dbReference type="CDD" id="cd01716">
    <property type="entry name" value="Hfq"/>
    <property type="match status" value="1"/>
</dbReference>
<dbReference type="GO" id="GO:0005829">
    <property type="term" value="C:cytosol"/>
    <property type="evidence" value="ECO:0007669"/>
    <property type="project" value="TreeGrafter"/>
</dbReference>
<keyword evidence="2 3" id="KW-0346">Stress response</keyword>
<dbReference type="PANTHER" id="PTHR34772:SF1">
    <property type="entry name" value="RNA-BINDING PROTEIN HFQ"/>
    <property type="match status" value="1"/>
</dbReference>
<dbReference type="PROSITE" id="PS52002">
    <property type="entry name" value="SM"/>
    <property type="match status" value="1"/>
</dbReference>
<evidence type="ECO:0000256" key="2">
    <source>
        <dbReference type="ARBA" id="ARBA00023016"/>
    </source>
</evidence>
<dbReference type="InterPro" id="IPR005001">
    <property type="entry name" value="Hfq"/>
</dbReference>
<dbReference type="STRING" id="1121331.SAMN02745248_00024"/>
<name>A0A1M6J2X4_9CLOT</name>
<dbReference type="HAMAP" id="MF_00436">
    <property type="entry name" value="Hfq"/>
    <property type="match status" value="1"/>
</dbReference>
<feature type="domain" description="Sm" evidence="4">
    <location>
        <begin position="11"/>
        <end position="71"/>
    </location>
</feature>
<evidence type="ECO:0000259" key="4">
    <source>
        <dbReference type="PROSITE" id="PS52002"/>
    </source>
</evidence>
<dbReference type="InterPro" id="IPR047575">
    <property type="entry name" value="Sm"/>
</dbReference>
<keyword evidence="1 3" id="KW-0694">RNA-binding</keyword>
<dbReference type="RefSeq" id="WP_072900958.1">
    <property type="nucleotide sequence ID" value="NZ_FRAD01000003.1"/>
</dbReference>
<comment type="similarity">
    <text evidence="3">Belongs to the Hfq family.</text>
</comment>